<dbReference type="AlphaFoldDB" id="A0AAN6YB60"/>
<sequence>MGLIEALHIYDEHNSLILTHVYTGRPISANHLLPLYLERPAPRPPLIYLPNTNPPTLVFSLSHGNLLFIVTSSTEIEPLLVIEFLHRVVDVFEDFLGAPLIAQKIESSYDVILQLLTEMCDAGIVNVTEPNALRDLVEVEGFMGKLLGNLNLPTKPNFAGASVPALTQSPLHTGPALPWRRANVRHTSNELYADVIETLKVTLAPSGRPISAFANGTIAFTCKVSGVPDIVVTLTGPSGKHNLRDLIELPVFHPCVRLAKWSEQPGVLSFVPPDGRFTLAGYEVDLLPHFESGDLNLTAKSLKLPVTLEVNTCLGPSGADFEVRLTVNRAFFGAASGGSSSSGRLTGGGGGGGIGRGIGAMGGATHSGTAASPLLQELTVTVPLPQDVRNLSEIRTSRGDATYNPGDRFLEWSISDKELSGGASIFTMRCTVVGQMADNGEDENADPTGFGFGKPDYSYDVESAYQSSAVSKGKSTEKTEKSGDERDALAKKIAAQNKLLMPNSASLSFTVRGWLASGVKVESIVIDPRKSRGLSETMKPYKGVKYLTVSKRGIEIRC</sequence>
<evidence type="ECO:0000256" key="5">
    <source>
        <dbReference type="PIRNR" id="PIRNR005992"/>
    </source>
</evidence>
<gene>
    <name evidence="7" type="ORF">QBC37DRAFT_420771</name>
</gene>
<dbReference type="InterPro" id="IPR001392">
    <property type="entry name" value="Clathrin_mu"/>
</dbReference>
<comment type="subcellular location">
    <subcellularLocation>
        <location evidence="1">Endomembrane system</location>
    </subcellularLocation>
</comment>
<keyword evidence="3 5" id="KW-0653">Protein transport</keyword>
<dbReference type="InterPro" id="IPR011012">
    <property type="entry name" value="Longin-like_dom_sf"/>
</dbReference>
<dbReference type="Gene3D" id="3.30.450.60">
    <property type="match status" value="1"/>
</dbReference>
<dbReference type="PIRSF" id="PIRSF005992">
    <property type="entry name" value="Clathrin_mu"/>
    <property type="match status" value="1"/>
</dbReference>
<comment type="similarity">
    <text evidence="5">Belongs to the adaptor complexes medium subunit family.</text>
</comment>
<dbReference type="InterPro" id="IPR050431">
    <property type="entry name" value="Adaptor_comp_med_subunit"/>
</dbReference>
<dbReference type="SUPFAM" id="SSF49447">
    <property type="entry name" value="Second domain of Mu2 adaptin subunit (ap50) of ap2 adaptor"/>
    <property type="match status" value="1"/>
</dbReference>
<dbReference type="SUPFAM" id="SSF64356">
    <property type="entry name" value="SNARE-like"/>
    <property type="match status" value="1"/>
</dbReference>
<proteinExistence type="inferred from homology"/>
<evidence type="ECO:0000259" key="6">
    <source>
        <dbReference type="PROSITE" id="PS51072"/>
    </source>
</evidence>
<organism evidence="7 8">
    <name type="scientific">Rhypophila decipiens</name>
    <dbReference type="NCBI Taxonomy" id="261697"/>
    <lineage>
        <taxon>Eukaryota</taxon>
        <taxon>Fungi</taxon>
        <taxon>Dikarya</taxon>
        <taxon>Ascomycota</taxon>
        <taxon>Pezizomycotina</taxon>
        <taxon>Sordariomycetes</taxon>
        <taxon>Sordariomycetidae</taxon>
        <taxon>Sordariales</taxon>
        <taxon>Naviculisporaceae</taxon>
        <taxon>Rhypophila</taxon>
    </lineage>
</organism>
<comment type="caution">
    <text evidence="7">The sequence shown here is derived from an EMBL/GenBank/DDBJ whole genome shotgun (WGS) entry which is preliminary data.</text>
</comment>
<keyword evidence="4" id="KW-0472">Membrane</keyword>
<dbReference type="InterPro" id="IPR036168">
    <property type="entry name" value="AP2_Mu_C_sf"/>
</dbReference>
<dbReference type="GO" id="GO:0006886">
    <property type="term" value="P:intracellular protein transport"/>
    <property type="evidence" value="ECO:0007669"/>
    <property type="project" value="UniProtKB-UniRule"/>
</dbReference>
<name>A0AAN6YB60_9PEZI</name>
<evidence type="ECO:0000313" key="7">
    <source>
        <dbReference type="EMBL" id="KAK4214670.1"/>
    </source>
</evidence>
<dbReference type="Pfam" id="PF00928">
    <property type="entry name" value="Adap_comp_sub"/>
    <property type="match status" value="1"/>
</dbReference>
<evidence type="ECO:0000256" key="2">
    <source>
        <dbReference type="ARBA" id="ARBA00022448"/>
    </source>
</evidence>
<dbReference type="GO" id="GO:0030131">
    <property type="term" value="C:clathrin adaptor complex"/>
    <property type="evidence" value="ECO:0007669"/>
    <property type="project" value="UniProtKB-UniRule"/>
</dbReference>
<dbReference type="CDD" id="cd14837">
    <property type="entry name" value="AP3_Mu_N"/>
    <property type="match status" value="1"/>
</dbReference>
<dbReference type="GO" id="GO:0012505">
    <property type="term" value="C:endomembrane system"/>
    <property type="evidence" value="ECO:0007669"/>
    <property type="project" value="UniProtKB-SubCell"/>
</dbReference>
<keyword evidence="8" id="KW-1185">Reference proteome</keyword>
<feature type="domain" description="MHD" evidence="6">
    <location>
        <begin position="188"/>
        <end position="495"/>
    </location>
</feature>
<dbReference type="Gene3D" id="2.60.40.1170">
    <property type="entry name" value="Mu homology domain, subdomain B"/>
    <property type="match status" value="4"/>
</dbReference>
<evidence type="ECO:0000313" key="8">
    <source>
        <dbReference type="Proteomes" id="UP001301769"/>
    </source>
</evidence>
<reference evidence="7" key="1">
    <citation type="journal article" date="2023" name="Mol. Phylogenet. Evol.">
        <title>Genome-scale phylogeny and comparative genomics of the fungal order Sordariales.</title>
        <authorList>
            <person name="Hensen N."/>
            <person name="Bonometti L."/>
            <person name="Westerberg I."/>
            <person name="Brannstrom I.O."/>
            <person name="Guillou S."/>
            <person name="Cros-Aarteil S."/>
            <person name="Calhoun S."/>
            <person name="Haridas S."/>
            <person name="Kuo A."/>
            <person name="Mondo S."/>
            <person name="Pangilinan J."/>
            <person name="Riley R."/>
            <person name="LaButti K."/>
            <person name="Andreopoulos B."/>
            <person name="Lipzen A."/>
            <person name="Chen C."/>
            <person name="Yan M."/>
            <person name="Daum C."/>
            <person name="Ng V."/>
            <person name="Clum A."/>
            <person name="Steindorff A."/>
            <person name="Ohm R.A."/>
            <person name="Martin F."/>
            <person name="Silar P."/>
            <person name="Natvig D.O."/>
            <person name="Lalanne C."/>
            <person name="Gautier V."/>
            <person name="Ament-Velasquez S.L."/>
            <person name="Kruys A."/>
            <person name="Hutchinson M.I."/>
            <person name="Powell A.J."/>
            <person name="Barry K."/>
            <person name="Miller A.N."/>
            <person name="Grigoriev I.V."/>
            <person name="Debuchy R."/>
            <person name="Gladieux P."/>
            <person name="Hiltunen Thoren M."/>
            <person name="Johannesson H."/>
        </authorList>
    </citation>
    <scope>NUCLEOTIDE SEQUENCE</scope>
    <source>
        <strain evidence="7">PSN293</strain>
    </source>
</reference>
<keyword evidence="2 5" id="KW-0813">Transport</keyword>
<accession>A0AAN6YB60</accession>
<evidence type="ECO:0000256" key="3">
    <source>
        <dbReference type="ARBA" id="ARBA00022927"/>
    </source>
</evidence>
<dbReference type="PROSITE" id="PS51072">
    <property type="entry name" value="MHD"/>
    <property type="match status" value="1"/>
</dbReference>
<evidence type="ECO:0000256" key="4">
    <source>
        <dbReference type="ARBA" id="ARBA00023136"/>
    </source>
</evidence>
<dbReference type="Proteomes" id="UP001301769">
    <property type="component" value="Unassembled WGS sequence"/>
</dbReference>
<dbReference type="GO" id="GO:0016192">
    <property type="term" value="P:vesicle-mediated transport"/>
    <property type="evidence" value="ECO:0007669"/>
    <property type="project" value="InterPro"/>
</dbReference>
<dbReference type="PANTHER" id="PTHR10529">
    <property type="entry name" value="AP COMPLEX SUBUNIT MU"/>
    <property type="match status" value="1"/>
</dbReference>
<dbReference type="InterPro" id="IPR028565">
    <property type="entry name" value="MHD"/>
</dbReference>
<evidence type="ECO:0000256" key="1">
    <source>
        <dbReference type="ARBA" id="ARBA00004308"/>
    </source>
</evidence>
<dbReference type="EMBL" id="MU858090">
    <property type="protein sequence ID" value="KAK4214670.1"/>
    <property type="molecule type" value="Genomic_DNA"/>
</dbReference>
<protein>
    <recommendedName>
        <fullName evidence="6">MHD domain-containing protein</fullName>
    </recommendedName>
</protein>
<reference evidence="7" key="2">
    <citation type="submission" date="2023-05" db="EMBL/GenBank/DDBJ databases">
        <authorList>
            <consortium name="Lawrence Berkeley National Laboratory"/>
            <person name="Steindorff A."/>
            <person name="Hensen N."/>
            <person name="Bonometti L."/>
            <person name="Westerberg I."/>
            <person name="Brannstrom I.O."/>
            <person name="Guillou S."/>
            <person name="Cros-Aarteil S."/>
            <person name="Calhoun S."/>
            <person name="Haridas S."/>
            <person name="Kuo A."/>
            <person name="Mondo S."/>
            <person name="Pangilinan J."/>
            <person name="Riley R."/>
            <person name="Labutti K."/>
            <person name="Andreopoulos B."/>
            <person name="Lipzen A."/>
            <person name="Chen C."/>
            <person name="Yanf M."/>
            <person name="Daum C."/>
            <person name="Ng V."/>
            <person name="Clum A."/>
            <person name="Ohm R."/>
            <person name="Martin F."/>
            <person name="Silar P."/>
            <person name="Natvig D."/>
            <person name="Lalanne C."/>
            <person name="Gautier V."/>
            <person name="Ament-Velasquez S.L."/>
            <person name="Kruys A."/>
            <person name="Hutchinson M.I."/>
            <person name="Powell A.J."/>
            <person name="Barry K."/>
            <person name="Miller A.N."/>
            <person name="Grigoriev I.V."/>
            <person name="Debuchy R."/>
            <person name="Gladieux P."/>
            <person name="Thoren M.H."/>
            <person name="Johannesson H."/>
        </authorList>
    </citation>
    <scope>NUCLEOTIDE SEQUENCE</scope>
    <source>
        <strain evidence="7">PSN293</strain>
    </source>
</reference>